<dbReference type="RefSeq" id="WP_189982988.1">
    <property type="nucleotide sequence ID" value="NZ_BMUL01000023.1"/>
</dbReference>
<dbReference type="AlphaFoldDB" id="A0A918T897"/>
<evidence type="ECO:0000256" key="2">
    <source>
        <dbReference type="ARBA" id="ARBA00022737"/>
    </source>
</evidence>
<dbReference type="InterPro" id="IPR018247">
    <property type="entry name" value="EF_Hand_1_Ca_BS"/>
</dbReference>
<feature type="domain" description="EF-hand" evidence="3">
    <location>
        <begin position="94"/>
        <end position="129"/>
    </location>
</feature>
<comment type="caution">
    <text evidence="4">The sequence shown here is derived from an EMBL/GenBank/DDBJ whole genome shotgun (WGS) entry which is preliminary data.</text>
</comment>
<dbReference type="InterPro" id="IPR039647">
    <property type="entry name" value="EF_hand_pair_protein_CML-like"/>
</dbReference>
<evidence type="ECO:0000259" key="3">
    <source>
        <dbReference type="PROSITE" id="PS50222"/>
    </source>
</evidence>
<gene>
    <name evidence="4" type="ORF">GCM10010305_59080</name>
</gene>
<organism evidence="4 5">
    <name type="scientific">Streptomyces termitum</name>
    <dbReference type="NCBI Taxonomy" id="67368"/>
    <lineage>
        <taxon>Bacteria</taxon>
        <taxon>Bacillati</taxon>
        <taxon>Actinomycetota</taxon>
        <taxon>Actinomycetes</taxon>
        <taxon>Kitasatosporales</taxon>
        <taxon>Streptomycetaceae</taxon>
        <taxon>Streptomyces</taxon>
    </lineage>
</organism>
<dbReference type="PROSITE" id="PS00018">
    <property type="entry name" value="EF_HAND_1"/>
    <property type="match status" value="3"/>
</dbReference>
<feature type="domain" description="EF-hand" evidence="3">
    <location>
        <begin position="5"/>
        <end position="40"/>
    </location>
</feature>
<protein>
    <submittedName>
        <fullName evidence="4">Calcium sensor EFh</fullName>
    </submittedName>
</protein>
<accession>A0A918T897</accession>
<dbReference type="SMART" id="SM00054">
    <property type="entry name" value="EFh"/>
    <property type="match status" value="4"/>
</dbReference>
<dbReference type="InterPro" id="IPR002048">
    <property type="entry name" value="EF_hand_dom"/>
</dbReference>
<sequence>MASQFQHDKFLDMFQAFDADGNGYLDERDFQALAERWRALPRVRPGSELAGRVDTVVLGWWDHLATHVDTDHDGRVDMDELLTMVDMLHTMREVVAATAETIFDAVDENGDGRISPEEHQRLVDTWHGRSVDTTGVFEQLDRDGDGYLSRPEFTALWIEFWISDDPADPGNQLCGPVPTTRT</sequence>
<keyword evidence="5" id="KW-1185">Reference proteome</keyword>
<keyword evidence="2" id="KW-0677">Repeat</keyword>
<reference evidence="4" key="2">
    <citation type="submission" date="2020-09" db="EMBL/GenBank/DDBJ databases">
        <authorList>
            <person name="Sun Q."/>
            <person name="Ohkuma M."/>
        </authorList>
    </citation>
    <scope>NUCLEOTIDE SEQUENCE</scope>
    <source>
        <strain evidence="4">JCM 4518</strain>
    </source>
</reference>
<keyword evidence="1" id="KW-0479">Metal-binding</keyword>
<reference evidence="4" key="1">
    <citation type="journal article" date="2014" name="Int. J. Syst. Evol. Microbiol.">
        <title>Complete genome sequence of Corynebacterium casei LMG S-19264T (=DSM 44701T), isolated from a smear-ripened cheese.</title>
        <authorList>
            <consortium name="US DOE Joint Genome Institute (JGI-PGF)"/>
            <person name="Walter F."/>
            <person name="Albersmeier A."/>
            <person name="Kalinowski J."/>
            <person name="Ruckert C."/>
        </authorList>
    </citation>
    <scope>NUCLEOTIDE SEQUENCE</scope>
    <source>
        <strain evidence="4">JCM 4518</strain>
    </source>
</reference>
<dbReference type="PROSITE" id="PS50222">
    <property type="entry name" value="EF_HAND_2"/>
    <property type="match status" value="4"/>
</dbReference>
<name>A0A918T897_9ACTN</name>
<evidence type="ECO:0000313" key="5">
    <source>
        <dbReference type="Proteomes" id="UP000644020"/>
    </source>
</evidence>
<dbReference type="PANTHER" id="PTHR10891">
    <property type="entry name" value="EF-HAND CALCIUM-BINDING DOMAIN CONTAINING PROTEIN"/>
    <property type="match status" value="1"/>
</dbReference>
<proteinExistence type="predicted"/>
<dbReference type="SUPFAM" id="SSF47473">
    <property type="entry name" value="EF-hand"/>
    <property type="match status" value="1"/>
</dbReference>
<evidence type="ECO:0000256" key="1">
    <source>
        <dbReference type="ARBA" id="ARBA00022723"/>
    </source>
</evidence>
<feature type="domain" description="EF-hand" evidence="3">
    <location>
        <begin position="67"/>
        <end position="91"/>
    </location>
</feature>
<dbReference type="GO" id="GO:0005509">
    <property type="term" value="F:calcium ion binding"/>
    <property type="evidence" value="ECO:0007669"/>
    <property type="project" value="InterPro"/>
</dbReference>
<evidence type="ECO:0000313" key="4">
    <source>
        <dbReference type="EMBL" id="GHB08186.1"/>
    </source>
</evidence>
<dbReference type="EMBL" id="BMUL01000023">
    <property type="protein sequence ID" value="GHB08186.1"/>
    <property type="molecule type" value="Genomic_DNA"/>
</dbReference>
<dbReference type="Pfam" id="PF13499">
    <property type="entry name" value="EF-hand_7"/>
    <property type="match status" value="2"/>
</dbReference>
<dbReference type="Proteomes" id="UP000644020">
    <property type="component" value="Unassembled WGS sequence"/>
</dbReference>
<dbReference type="Gene3D" id="1.10.238.10">
    <property type="entry name" value="EF-hand"/>
    <property type="match status" value="1"/>
</dbReference>
<feature type="domain" description="EF-hand" evidence="3">
    <location>
        <begin position="136"/>
        <end position="163"/>
    </location>
</feature>
<dbReference type="InterPro" id="IPR011992">
    <property type="entry name" value="EF-hand-dom_pair"/>
</dbReference>